<feature type="compositionally biased region" description="Basic residues" evidence="7">
    <location>
        <begin position="64"/>
        <end position="73"/>
    </location>
</feature>
<evidence type="ECO:0000256" key="7">
    <source>
        <dbReference type="SAM" id="MobiDB-lite"/>
    </source>
</evidence>
<keyword evidence="3" id="KW-0690">Ribosome biogenesis</keyword>
<sequence>MGKAAKRKKKVSVPSTAKGPVKSAMAVVKSNPFEVKVNRQKFDILGRKTKNDVGLPGVSRSKAIKKVRRHPKQGGRMVSVDVGR</sequence>
<reference evidence="9" key="3">
    <citation type="submission" date="2022-01" db="EMBL/GenBank/DDBJ databases">
        <authorList>
            <person name="Rubenstein D.R."/>
        </authorList>
    </citation>
    <scope>NUCLEOTIDE SEQUENCE</scope>
    <source>
        <strain evidence="9">SS15</strain>
        <tissue evidence="9">Liver</tissue>
    </source>
</reference>
<name>A0A835NKL5_9PASS</name>
<keyword evidence="10" id="KW-1185">Reference proteome</keyword>
<feature type="compositionally biased region" description="Basic residues" evidence="7">
    <location>
        <begin position="1"/>
        <end position="11"/>
    </location>
</feature>
<keyword evidence="4" id="KW-0698">rRNA processing</keyword>
<comment type="subcellular location">
    <subcellularLocation>
        <location evidence="1">Nucleus</location>
        <location evidence="1">Nucleolus</location>
    </subcellularLocation>
</comment>
<evidence type="ECO:0000313" key="9">
    <source>
        <dbReference type="EMBL" id="KAI1238149.1"/>
    </source>
</evidence>
<dbReference type="PANTHER" id="PTHR23183:SF0">
    <property type="entry name" value="NUCLEOLAR PROTEIN 14"/>
    <property type="match status" value="1"/>
</dbReference>
<evidence type="ECO:0000256" key="5">
    <source>
        <dbReference type="ARBA" id="ARBA00023242"/>
    </source>
</evidence>
<dbReference type="PANTHER" id="PTHR23183">
    <property type="entry name" value="NOP14"/>
    <property type="match status" value="1"/>
</dbReference>
<comment type="similarity">
    <text evidence="2">Belongs to the NOP14 family.</text>
</comment>
<accession>A0A835NKL5</accession>
<evidence type="ECO:0000256" key="4">
    <source>
        <dbReference type="ARBA" id="ARBA00022552"/>
    </source>
</evidence>
<dbReference type="InterPro" id="IPR007276">
    <property type="entry name" value="Nop14"/>
</dbReference>
<dbReference type="GO" id="GO:0030692">
    <property type="term" value="C:Noc4p-Nop14p complex"/>
    <property type="evidence" value="ECO:0007669"/>
    <property type="project" value="TreeGrafter"/>
</dbReference>
<evidence type="ECO:0000256" key="6">
    <source>
        <dbReference type="ARBA" id="ARBA00024695"/>
    </source>
</evidence>
<organism evidence="8">
    <name type="scientific">Lamprotornis superbus</name>
    <dbReference type="NCBI Taxonomy" id="245042"/>
    <lineage>
        <taxon>Eukaryota</taxon>
        <taxon>Metazoa</taxon>
        <taxon>Chordata</taxon>
        <taxon>Craniata</taxon>
        <taxon>Vertebrata</taxon>
        <taxon>Euteleostomi</taxon>
        <taxon>Archelosauria</taxon>
        <taxon>Archosauria</taxon>
        <taxon>Dinosauria</taxon>
        <taxon>Saurischia</taxon>
        <taxon>Theropoda</taxon>
        <taxon>Coelurosauria</taxon>
        <taxon>Aves</taxon>
        <taxon>Neognathae</taxon>
        <taxon>Neoaves</taxon>
        <taxon>Telluraves</taxon>
        <taxon>Australaves</taxon>
        <taxon>Passeriformes</taxon>
        <taxon>Sturnidae</taxon>
        <taxon>Lamprotornis</taxon>
    </lineage>
</organism>
<protein>
    <submittedName>
        <fullName evidence="8">Uncharacterized protein</fullName>
    </submittedName>
</protein>
<proteinExistence type="inferred from homology"/>
<evidence type="ECO:0000256" key="2">
    <source>
        <dbReference type="ARBA" id="ARBA00007466"/>
    </source>
</evidence>
<dbReference type="EMBL" id="JADDUC020000006">
    <property type="protein sequence ID" value="KAI1238149.1"/>
    <property type="molecule type" value="Genomic_DNA"/>
</dbReference>
<evidence type="ECO:0000313" key="8">
    <source>
        <dbReference type="EMBL" id="KAG0117727.1"/>
    </source>
</evidence>
<dbReference type="Proteomes" id="UP000618051">
    <property type="component" value="Unassembled WGS sequence"/>
</dbReference>
<feature type="region of interest" description="Disordered" evidence="7">
    <location>
        <begin position="1"/>
        <end position="21"/>
    </location>
</feature>
<reference evidence="8" key="1">
    <citation type="submission" date="2020-10" db="EMBL/GenBank/DDBJ databases">
        <title>Feather gene expression reveals the developmental basis of iridescence in African starlings.</title>
        <authorList>
            <person name="Rubenstein D.R."/>
        </authorList>
    </citation>
    <scope>NUCLEOTIDE SEQUENCE</scope>
    <source>
        <strain evidence="8">SS15</strain>
        <tissue evidence="8">Liver</tissue>
    </source>
</reference>
<dbReference type="GO" id="GO:0030490">
    <property type="term" value="P:maturation of SSU-rRNA"/>
    <property type="evidence" value="ECO:0007669"/>
    <property type="project" value="TreeGrafter"/>
</dbReference>
<evidence type="ECO:0000256" key="1">
    <source>
        <dbReference type="ARBA" id="ARBA00004604"/>
    </source>
</evidence>
<feature type="region of interest" description="Disordered" evidence="7">
    <location>
        <begin position="64"/>
        <end position="84"/>
    </location>
</feature>
<comment type="caution">
    <text evidence="8">The sequence shown here is derived from an EMBL/GenBank/DDBJ whole genome shotgun (WGS) entry which is preliminary data.</text>
</comment>
<dbReference type="AlphaFoldDB" id="A0A835NKL5"/>
<gene>
    <name evidence="9" type="ORF">IHE44_0012865</name>
    <name evidence="8" type="ORF">IHE44_002234</name>
</gene>
<reference evidence="9 10" key="2">
    <citation type="journal article" date="2021" name="J. Hered.">
        <title>Feather Gene Expression Elucidates the Developmental Basis of Plumage Iridescence in African Starlings.</title>
        <authorList>
            <person name="Rubenstein D.R."/>
            <person name="Corvelo A."/>
            <person name="MacManes M.D."/>
            <person name="Maia R."/>
            <person name="Narzisi G."/>
            <person name="Rousaki A."/>
            <person name="Vandenabeele P."/>
            <person name="Shawkey M.D."/>
            <person name="Solomon J."/>
        </authorList>
    </citation>
    <scope>NUCLEOTIDE SEQUENCE [LARGE SCALE GENOMIC DNA]</scope>
    <source>
        <strain evidence="9">SS15</strain>
    </source>
</reference>
<evidence type="ECO:0000313" key="10">
    <source>
        <dbReference type="Proteomes" id="UP000618051"/>
    </source>
</evidence>
<dbReference type="Pfam" id="PF04147">
    <property type="entry name" value="Nop14"/>
    <property type="match status" value="1"/>
</dbReference>
<dbReference type="EMBL" id="JADDUC010000130">
    <property type="protein sequence ID" value="KAG0117727.1"/>
    <property type="molecule type" value="Genomic_DNA"/>
</dbReference>
<dbReference type="OrthoDB" id="441771at2759"/>
<dbReference type="GO" id="GO:0032040">
    <property type="term" value="C:small-subunit processome"/>
    <property type="evidence" value="ECO:0007669"/>
    <property type="project" value="InterPro"/>
</dbReference>
<comment type="function">
    <text evidence="6">Involved in nucleolar processing of pre-18S ribosomal RNA. Has a role in the nuclear export of 40S pre-ribosomal subunit to the cytoplasm.</text>
</comment>
<keyword evidence="5" id="KW-0539">Nucleus</keyword>
<evidence type="ECO:0000256" key="3">
    <source>
        <dbReference type="ARBA" id="ARBA00022517"/>
    </source>
</evidence>